<evidence type="ECO:0000313" key="3">
    <source>
        <dbReference type="Proteomes" id="UP000197138"/>
    </source>
</evidence>
<sequence length="124" mass="14458">MEIARRKGPDELLNWEDIRKMRYSSMVMWGHEVVPPWSWCLPRGNNGLRLQWLLPILRAGRLTGQCPLRTRTPDASPIQRSLILQDSMGVDLLRSLSYPLEEDLECAREKNLPGCRYLFSCTMR</sequence>
<evidence type="ECO:0000313" key="4">
    <source>
        <dbReference type="Proteomes" id="UP000233551"/>
    </source>
</evidence>
<proteinExistence type="predicted"/>
<reference evidence="2 4" key="3">
    <citation type="submission" date="2017-11" db="EMBL/GenBank/DDBJ databases">
        <title>De-novo sequencing of pomegranate (Punica granatum L.) genome.</title>
        <authorList>
            <person name="Akparov Z."/>
            <person name="Amiraslanov A."/>
            <person name="Hajiyeva S."/>
            <person name="Abbasov M."/>
            <person name="Kaur K."/>
            <person name="Hamwieh A."/>
            <person name="Solovyev V."/>
            <person name="Salamov A."/>
            <person name="Braich B."/>
            <person name="Kosarev P."/>
            <person name="Mahmoud A."/>
            <person name="Hajiyev E."/>
            <person name="Babayeva S."/>
            <person name="Izzatullayeva V."/>
            <person name="Mammadov A."/>
            <person name="Mammadov A."/>
            <person name="Sharifova S."/>
            <person name="Ojaghi J."/>
            <person name="Eynullazada K."/>
            <person name="Bayramov B."/>
            <person name="Abdulazimova A."/>
            <person name="Shahmuradov I."/>
        </authorList>
    </citation>
    <scope>NUCLEOTIDE SEQUENCE [LARGE SCALE GENOMIC DNA]</scope>
    <source>
        <strain evidence="2">AG2017</strain>
        <strain evidence="4">cv. AG2017</strain>
        <tissue evidence="2">Leaf</tissue>
    </source>
</reference>
<dbReference type="EMBL" id="PGOL01000126">
    <property type="protein sequence ID" value="PKI76238.1"/>
    <property type="molecule type" value="Genomic_DNA"/>
</dbReference>
<evidence type="ECO:0000313" key="2">
    <source>
        <dbReference type="EMBL" id="PKI76238.1"/>
    </source>
</evidence>
<organism evidence="1 3">
    <name type="scientific">Punica granatum</name>
    <name type="common">Pomegranate</name>
    <dbReference type="NCBI Taxonomy" id="22663"/>
    <lineage>
        <taxon>Eukaryota</taxon>
        <taxon>Viridiplantae</taxon>
        <taxon>Streptophyta</taxon>
        <taxon>Embryophyta</taxon>
        <taxon>Tracheophyta</taxon>
        <taxon>Spermatophyta</taxon>
        <taxon>Magnoliopsida</taxon>
        <taxon>eudicotyledons</taxon>
        <taxon>Gunneridae</taxon>
        <taxon>Pentapetalae</taxon>
        <taxon>rosids</taxon>
        <taxon>malvids</taxon>
        <taxon>Myrtales</taxon>
        <taxon>Lythraceae</taxon>
        <taxon>Punica</taxon>
    </lineage>
</organism>
<protein>
    <submittedName>
        <fullName evidence="1">Uncharacterized protein</fullName>
    </submittedName>
</protein>
<keyword evidence="4" id="KW-1185">Reference proteome</keyword>
<dbReference type="Proteomes" id="UP000197138">
    <property type="component" value="Unassembled WGS sequence"/>
</dbReference>
<dbReference type="AlphaFoldDB" id="A0A218W1C1"/>
<dbReference type="Proteomes" id="UP000233551">
    <property type="component" value="Unassembled WGS sequence"/>
</dbReference>
<reference evidence="1" key="2">
    <citation type="submission" date="2017-06" db="EMBL/GenBank/DDBJ databases">
        <title>The pomegranate genome and the genomics of punicalagin biosynthesis.</title>
        <authorList>
            <person name="Xu C."/>
        </authorList>
    </citation>
    <scope>NUCLEOTIDE SEQUENCE [LARGE SCALE GENOMIC DNA]</scope>
    <source>
        <tissue evidence="1">Fresh leaf</tissue>
    </source>
</reference>
<accession>A0A218W1C1</accession>
<dbReference type="EMBL" id="MTKT01005556">
    <property type="protein sequence ID" value="OWM66071.1"/>
    <property type="molecule type" value="Genomic_DNA"/>
</dbReference>
<evidence type="ECO:0000313" key="1">
    <source>
        <dbReference type="EMBL" id="OWM66071.1"/>
    </source>
</evidence>
<gene>
    <name evidence="1" type="ORF">CDL15_Pgr015498</name>
    <name evidence="2" type="ORF">CRG98_003349</name>
</gene>
<comment type="caution">
    <text evidence="1">The sequence shown here is derived from an EMBL/GenBank/DDBJ whole genome shotgun (WGS) entry which is preliminary data.</text>
</comment>
<reference evidence="3" key="1">
    <citation type="journal article" date="2017" name="Plant J.">
        <title>The pomegranate (Punica granatum L.) genome and the genomics of punicalagin biosynthesis.</title>
        <authorList>
            <person name="Qin G."/>
            <person name="Xu C."/>
            <person name="Ming R."/>
            <person name="Tang H."/>
            <person name="Guyot R."/>
            <person name="Kramer E.M."/>
            <person name="Hu Y."/>
            <person name="Yi X."/>
            <person name="Qi Y."/>
            <person name="Xu X."/>
            <person name="Gao Z."/>
            <person name="Pan H."/>
            <person name="Jian J."/>
            <person name="Tian Y."/>
            <person name="Yue Z."/>
            <person name="Xu Y."/>
        </authorList>
    </citation>
    <scope>NUCLEOTIDE SEQUENCE [LARGE SCALE GENOMIC DNA]</scope>
    <source>
        <strain evidence="3">cv. Dabenzi</strain>
    </source>
</reference>
<name>A0A218W1C1_PUNGR</name>